<proteinExistence type="predicted"/>
<evidence type="ECO:0000313" key="6">
    <source>
        <dbReference type="EMBL" id="BBH53352.1"/>
    </source>
</evidence>
<name>A0A4P2VWL4_FLUSA</name>
<keyword evidence="1" id="KW-0805">Transcription regulation</keyword>
<dbReference type="Gene3D" id="2.60.120.10">
    <property type="entry name" value="Jelly Rolls"/>
    <property type="match status" value="1"/>
</dbReference>
<dbReference type="EMBL" id="AP019368">
    <property type="protein sequence ID" value="BBH53352.1"/>
    <property type="molecule type" value="Genomic_DNA"/>
</dbReference>
<dbReference type="InterPro" id="IPR014710">
    <property type="entry name" value="RmlC-like_jellyroll"/>
</dbReference>
<evidence type="ECO:0000256" key="1">
    <source>
        <dbReference type="ARBA" id="ARBA00023015"/>
    </source>
</evidence>
<dbReference type="InterPro" id="IPR036388">
    <property type="entry name" value="WH-like_DNA-bd_sf"/>
</dbReference>
<dbReference type="Pfam" id="PF00027">
    <property type="entry name" value="cNMP_binding"/>
    <property type="match status" value="1"/>
</dbReference>
<dbReference type="Gene3D" id="1.10.10.10">
    <property type="entry name" value="Winged helix-like DNA-binding domain superfamily/Winged helix DNA-binding domain"/>
    <property type="match status" value="1"/>
</dbReference>
<dbReference type="GO" id="GO:0003700">
    <property type="term" value="F:DNA-binding transcription factor activity"/>
    <property type="evidence" value="ECO:0007669"/>
    <property type="project" value="TreeGrafter"/>
</dbReference>
<evidence type="ECO:0000256" key="2">
    <source>
        <dbReference type="ARBA" id="ARBA00023125"/>
    </source>
</evidence>
<dbReference type="SMART" id="SM00100">
    <property type="entry name" value="cNMP"/>
    <property type="match status" value="1"/>
</dbReference>
<dbReference type="AlphaFoldDB" id="A0A4P2VWL4"/>
<feature type="domain" description="Cyclic nucleotide-binding" evidence="4">
    <location>
        <begin position="16"/>
        <end position="94"/>
    </location>
</feature>
<dbReference type="InterPro" id="IPR036390">
    <property type="entry name" value="WH_DNA-bd_sf"/>
</dbReference>
<dbReference type="InterPro" id="IPR012318">
    <property type="entry name" value="HTH_CRP"/>
</dbReference>
<evidence type="ECO:0000259" key="4">
    <source>
        <dbReference type="PROSITE" id="PS50042"/>
    </source>
</evidence>
<dbReference type="PANTHER" id="PTHR24567:SF26">
    <property type="entry name" value="REGULATORY PROTEIN YEIL"/>
    <property type="match status" value="1"/>
</dbReference>
<dbReference type="PANTHER" id="PTHR24567">
    <property type="entry name" value="CRP FAMILY TRANSCRIPTIONAL REGULATORY PROTEIN"/>
    <property type="match status" value="1"/>
</dbReference>
<dbReference type="SUPFAM" id="SSF51206">
    <property type="entry name" value="cAMP-binding domain-like"/>
    <property type="match status" value="1"/>
</dbReference>
<dbReference type="CDD" id="cd00038">
    <property type="entry name" value="CAP_ED"/>
    <property type="match status" value="1"/>
</dbReference>
<dbReference type="SUPFAM" id="SSF46785">
    <property type="entry name" value="Winged helix' DNA-binding domain"/>
    <property type="match status" value="1"/>
</dbReference>
<accession>A0A4P2VWL4</accession>
<dbReference type="Proteomes" id="UP000291236">
    <property type="component" value="Chromosome"/>
</dbReference>
<organism evidence="6 7">
    <name type="scientific">Fluviispira sanaruensis</name>
    <dbReference type="NCBI Taxonomy" id="2493639"/>
    <lineage>
        <taxon>Bacteria</taxon>
        <taxon>Pseudomonadati</taxon>
        <taxon>Bdellovibrionota</taxon>
        <taxon>Oligoflexia</taxon>
        <taxon>Silvanigrellales</taxon>
        <taxon>Silvanigrellaceae</taxon>
        <taxon>Fluviispira</taxon>
    </lineage>
</organism>
<evidence type="ECO:0000313" key="7">
    <source>
        <dbReference type="Proteomes" id="UP000291236"/>
    </source>
</evidence>
<dbReference type="Pfam" id="PF13545">
    <property type="entry name" value="HTH_Crp_2"/>
    <property type="match status" value="1"/>
</dbReference>
<dbReference type="GO" id="GO:0003677">
    <property type="term" value="F:DNA binding"/>
    <property type="evidence" value="ECO:0007669"/>
    <property type="project" value="UniProtKB-KW"/>
</dbReference>
<dbReference type="GO" id="GO:0005829">
    <property type="term" value="C:cytosol"/>
    <property type="evidence" value="ECO:0007669"/>
    <property type="project" value="TreeGrafter"/>
</dbReference>
<feature type="domain" description="HTH crp-type" evidence="5">
    <location>
        <begin position="151"/>
        <end position="221"/>
    </location>
</feature>
<keyword evidence="3" id="KW-0804">Transcription</keyword>
<dbReference type="KEGG" id="sbf:JCM31447_17950"/>
<keyword evidence="2" id="KW-0238">DNA-binding</keyword>
<sequence length="234" mass="26766">MKKNPKGHSFKKFASFFPTLNEEEIELLYQSSSELSVKKEQNIFIAGEKSYSIYLIVSGCVKFTREFEKDKTIISSLAKEGDSFGVLEIFSKSPYFERTCTAITHCDYFAVPNVAIFGIAEKNPSLYFDFLKRLSNVSSRLYNRIEGVRYKSAKQRLASCFLDFSPYLKNKSLYKKALLSRSDFADLADMTPETVSRVFAELKRMGAVEGSISDFNILDQNILKEISEFNNLRN</sequence>
<reference evidence="6 7" key="1">
    <citation type="submission" date="2018-12" db="EMBL/GenBank/DDBJ databases">
        <title>Rubrispira sanarue gen. nov., sp., nov., a member of the order Silvanigrellales, isolated from a brackish lake in Hamamatsu Japan.</title>
        <authorList>
            <person name="Maejima Y."/>
            <person name="Iino T."/>
            <person name="Muraguchi Y."/>
            <person name="Fukuda K."/>
            <person name="Nojiri H."/>
            <person name="Ohkuma M."/>
            <person name="Moriuchi R."/>
            <person name="Dohra H."/>
            <person name="Kimbara K."/>
            <person name="Shintani M."/>
        </authorList>
    </citation>
    <scope>NUCLEOTIDE SEQUENCE [LARGE SCALE GENOMIC DNA]</scope>
    <source>
        <strain evidence="6 7">RF1110005</strain>
    </source>
</reference>
<dbReference type="InterPro" id="IPR018490">
    <property type="entry name" value="cNMP-bd_dom_sf"/>
</dbReference>
<evidence type="ECO:0000256" key="3">
    <source>
        <dbReference type="ARBA" id="ARBA00023163"/>
    </source>
</evidence>
<dbReference type="PROSITE" id="PS51063">
    <property type="entry name" value="HTH_CRP_2"/>
    <property type="match status" value="1"/>
</dbReference>
<protein>
    <submittedName>
        <fullName evidence="6">Transcriptional regulator</fullName>
    </submittedName>
</protein>
<keyword evidence="7" id="KW-1185">Reference proteome</keyword>
<dbReference type="InterPro" id="IPR000595">
    <property type="entry name" value="cNMP-bd_dom"/>
</dbReference>
<evidence type="ECO:0000259" key="5">
    <source>
        <dbReference type="PROSITE" id="PS51063"/>
    </source>
</evidence>
<dbReference type="InterPro" id="IPR050397">
    <property type="entry name" value="Env_Response_Regulators"/>
</dbReference>
<gene>
    <name evidence="6" type="primary">dnr</name>
    <name evidence="6" type="ORF">JCM31447_17950</name>
</gene>
<dbReference type="PROSITE" id="PS50042">
    <property type="entry name" value="CNMP_BINDING_3"/>
    <property type="match status" value="1"/>
</dbReference>
<dbReference type="RefSeq" id="WP_172603861.1">
    <property type="nucleotide sequence ID" value="NZ_AP019368.1"/>
</dbReference>